<dbReference type="InterPro" id="IPR038695">
    <property type="entry name" value="Saro_0823-like_sf"/>
</dbReference>
<proteinExistence type="predicted"/>
<reference evidence="2 3" key="1">
    <citation type="journal article" date="2015" name="Int. J. Syst. Evol. Microbiol.">
        <title>Aestuariivita atlantica sp. nov., isolated from deep sea sediment of the Atlantic Ocean.</title>
        <authorList>
            <person name="Li G."/>
            <person name="Lai Q."/>
            <person name="Du Y."/>
            <person name="Liu X."/>
            <person name="Sun F."/>
            <person name="Shao Z."/>
        </authorList>
    </citation>
    <scope>NUCLEOTIDE SEQUENCE [LARGE SCALE GENOMIC DNA]</scope>
    <source>
        <strain evidence="2 3">22II-S11-z3</strain>
    </source>
</reference>
<evidence type="ECO:0000313" key="2">
    <source>
        <dbReference type="EMBL" id="KNG92965.1"/>
    </source>
</evidence>
<comment type="caution">
    <text evidence="2">The sequence shown here is derived from an EMBL/GenBank/DDBJ whole genome shotgun (WGS) entry which is preliminary data.</text>
</comment>
<dbReference type="PANTHER" id="PTHR37953">
    <property type="entry name" value="UPF0127 PROTEIN MJ1496"/>
    <property type="match status" value="1"/>
</dbReference>
<keyword evidence="1" id="KW-0732">Signal</keyword>
<sequence>MGSRFVAVLIGLLVWAGVASAECAPDRVELRGDWGEAAFNVELADTPTSRSVGLMNREAMAMSAGMLFIYPAPRRAVFWMKNTLIPLDMIFADARGVVQRVHSNAIPLDLTHIDGGDGIQYVLEINGGLAERIGIVPGSELRHPMIGQETAAWAC</sequence>
<dbReference type="PATRIC" id="fig|1317121.7.peg.3443"/>
<protein>
    <recommendedName>
        <fullName evidence="4">DUF192 domain-containing protein</fullName>
    </recommendedName>
</protein>
<evidence type="ECO:0000313" key="3">
    <source>
        <dbReference type="Proteomes" id="UP000036938"/>
    </source>
</evidence>
<dbReference type="OrthoDB" id="9808290at2"/>
<dbReference type="Gene3D" id="2.60.120.1140">
    <property type="entry name" value="Protein of unknown function DUF192"/>
    <property type="match status" value="1"/>
</dbReference>
<dbReference type="RefSeq" id="WP_050531453.1">
    <property type="nucleotide sequence ID" value="NZ_AQQZ01000006.1"/>
</dbReference>
<organism evidence="2 3">
    <name type="scientific">Pseudaestuariivita atlantica</name>
    <dbReference type="NCBI Taxonomy" id="1317121"/>
    <lineage>
        <taxon>Bacteria</taxon>
        <taxon>Pseudomonadati</taxon>
        <taxon>Pseudomonadota</taxon>
        <taxon>Alphaproteobacteria</taxon>
        <taxon>Rhodobacterales</taxon>
        <taxon>Paracoccaceae</taxon>
        <taxon>Pseudaestuariivita</taxon>
    </lineage>
</organism>
<accession>A0A0L1JMI7</accession>
<dbReference type="STRING" id="1317121.ATO11_13615"/>
<name>A0A0L1JMI7_9RHOB</name>
<dbReference type="EMBL" id="AQQZ01000006">
    <property type="protein sequence ID" value="KNG92965.1"/>
    <property type="molecule type" value="Genomic_DNA"/>
</dbReference>
<feature type="signal peptide" evidence="1">
    <location>
        <begin position="1"/>
        <end position="21"/>
    </location>
</feature>
<evidence type="ECO:0008006" key="4">
    <source>
        <dbReference type="Google" id="ProtNLM"/>
    </source>
</evidence>
<dbReference type="AlphaFoldDB" id="A0A0L1JMI7"/>
<dbReference type="InterPro" id="IPR003795">
    <property type="entry name" value="DUF192"/>
</dbReference>
<feature type="chain" id="PRO_5005553770" description="DUF192 domain-containing protein" evidence="1">
    <location>
        <begin position="22"/>
        <end position="155"/>
    </location>
</feature>
<dbReference type="PANTHER" id="PTHR37953:SF1">
    <property type="entry name" value="UPF0127 PROTEIN MJ1496"/>
    <property type="match status" value="1"/>
</dbReference>
<gene>
    <name evidence="2" type="ORF">ATO11_13615</name>
</gene>
<dbReference type="Proteomes" id="UP000036938">
    <property type="component" value="Unassembled WGS sequence"/>
</dbReference>
<keyword evidence="3" id="KW-1185">Reference proteome</keyword>
<dbReference type="Pfam" id="PF02643">
    <property type="entry name" value="DUF192"/>
    <property type="match status" value="1"/>
</dbReference>
<evidence type="ECO:0000256" key="1">
    <source>
        <dbReference type="SAM" id="SignalP"/>
    </source>
</evidence>